<dbReference type="InterPro" id="IPR043129">
    <property type="entry name" value="ATPase_NBD"/>
</dbReference>
<gene>
    <name evidence="2" type="ORF">BMIN_0481</name>
</gene>
<dbReference type="InterPro" id="IPR036390">
    <property type="entry name" value="WH_DNA-bd_sf"/>
</dbReference>
<dbReference type="PANTHER" id="PTHR18964">
    <property type="entry name" value="ROK (REPRESSOR, ORF, KINASE) FAMILY"/>
    <property type="match status" value="1"/>
</dbReference>
<keyword evidence="2" id="KW-0808">Transferase</keyword>
<keyword evidence="3" id="KW-1185">Reference proteome</keyword>
<evidence type="ECO:0000313" key="2">
    <source>
        <dbReference type="EMBL" id="KFI72583.1"/>
    </source>
</evidence>
<proteinExistence type="inferred from homology"/>
<organism evidence="2 3">
    <name type="scientific">Bifidobacterium minimum</name>
    <dbReference type="NCBI Taxonomy" id="1693"/>
    <lineage>
        <taxon>Bacteria</taxon>
        <taxon>Bacillati</taxon>
        <taxon>Actinomycetota</taxon>
        <taxon>Actinomycetes</taxon>
        <taxon>Bifidobacteriales</taxon>
        <taxon>Bifidobacteriaceae</taxon>
        <taxon>Bifidobacterium</taxon>
    </lineage>
</organism>
<dbReference type="SUPFAM" id="SSF53067">
    <property type="entry name" value="Actin-like ATPase domain"/>
    <property type="match status" value="1"/>
</dbReference>
<protein>
    <submittedName>
        <fullName evidence="2">N-acetylglucosamine repressor</fullName>
        <ecNumber evidence="2">2.7.1.2</ecNumber>
    </submittedName>
</protein>
<dbReference type="PANTHER" id="PTHR18964:SF173">
    <property type="entry name" value="GLUCOKINASE"/>
    <property type="match status" value="1"/>
</dbReference>
<dbReference type="InterPro" id="IPR036388">
    <property type="entry name" value="WH-like_DNA-bd_sf"/>
</dbReference>
<dbReference type="InterPro" id="IPR000600">
    <property type="entry name" value="ROK"/>
</dbReference>
<dbReference type="InterPro" id="IPR049874">
    <property type="entry name" value="ROK_cs"/>
</dbReference>
<dbReference type="AlphaFoldDB" id="A0A087BNI3"/>
<dbReference type="GO" id="GO:0004340">
    <property type="term" value="F:glucokinase activity"/>
    <property type="evidence" value="ECO:0007669"/>
    <property type="project" value="UniProtKB-EC"/>
</dbReference>
<dbReference type="STRING" id="1693.BMIN_0481"/>
<name>A0A087BNI3_9BIFI</name>
<dbReference type="Gene3D" id="1.10.10.10">
    <property type="entry name" value="Winged helix-like DNA-binding domain superfamily/Winged helix DNA-binding domain"/>
    <property type="match status" value="1"/>
</dbReference>
<reference evidence="2 3" key="1">
    <citation type="submission" date="2014-03" db="EMBL/GenBank/DDBJ databases">
        <title>Genomics of Bifidobacteria.</title>
        <authorList>
            <person name="Ventura M."/>
            <person name="Milani C."/>
            <person name="Lugli G.A."/>
        </authorList>
    </citation>
    <scope>NUCLEOTIDE SEQUENCE [LARGE SCALE GENOMIC DNA]</scope>
    <source>
        <strain evidence="2 3">LMG 11592</strain>
    </source>
</reference>
<dbReference type="EMBL" id="JGZD01000009">
    <property type="protein sequence ID" value="KFI72583.1"/>
    <property type="molecule type" value="Genomic_DNA"/>
</dbReference>
<comment type="similarity">
    <text evidence="1">Belongs to the ROK (NagC/XylR) family.</text>
</comment>
<dbReference type="SUPFAM" id="SSF46785">
    <property type="entry name" value="Winged helix' DNA-binding domain"/>
    <property type="match status" value="1"/>
</dbReference>
<dbReference type="EC" id="2.7.1.2" evidence="2"/>
<sequence length="408" mass="43604">MESLSSGPSQESSEYTRSRVVALLHSHGVSSRAAIARSLDLTPAAVTKVVSRLLNEGVVEETGGIEGRGGRRSIGVRIDGTRFHVIGVKFARSLVRIGVFDLDGRPLSMEDLPTVTEDTIAETISSIRRRIHALLRADDSIRAVGMAVPGPYLREVGRTAVVSSMQGWRSVNFLHEFSGRFPVQVFVEQDARAGVLAHHLFDPESQTPDLAYYLLGEGVGLGVLDADRLINGQQGAATEIGHVSVDVNGRPCECGNVGCLEQYCSAVAIHREVVERGMVPGARDMSHAQACEAVFESARSGEADAVELVRRIGRYVGYGCVTIINSYNPRRIVIGDIVAGGGEILLDSVRDVVESRAIPEVRDETEIVLSTMSPDAAVTGAAAVAIQHLIDRPSLLVGSGKATEHPVA</sequence>
<dbReference type="Proteomes" id="UP000029014">
    <property type="component" value="Unassembled WGS sequence"/>
</dbReference>
<comment type="caution">
    <text evidence="2">The sequence shown here is derived from an EMBL/GenBank/DDBJ whole genome shotgun (WGS) entry which is preliminary data.</text>
</comment>
<dbReference type="PROSITE" id="PS01125">
    <property type="entry name" value="ROK"/>
    <property type="match status" value="1"/>
</dbReference>
<dbReference type="Pfam" id="PF13412">
    <property type="entry name" value="HTH_24"/>
    <property type="match status" value="1"/>
</dbReference>
<dbReference type="Gene3D" id="3.30.420.40">
    <property type="match status" value="2"/>
</dbReference>
<dbReference type="eggNOG" id="COG1940">
    <property type="taxonomic scope" value="Bacteria"/>
</dbReference>
<evidence type="ECO:0000256" key="1">
    <source>
        <dbReference type="ARBA" id="ARBA00006479"/>
    </source>
</evidence>
<dbReference type="Pfam" id="PF00480">
    <property type="entry name" value="ROK"/>
    <property type="match status" value="1"/>
</dbReference>
<accession>A0A087BNI3</accession>
<evidence type="ECO:0000313" key="3">
    <source>
        <dbReference type="Proteomes" id="UP000029014"/>
    </source>
</evidence>